<feature type="chain" id="PRO_5041030653" description="Phosphatidylserine decarboxylase 1 beta chain" evidence="12">
    <location>
        <begin position="1"/>
        <end position="545"/>
    </location>
</feature>
<dbReference type="OrthoDB" id="4330at2759"/>
<keyword evidence="2 12" id="KW-0444">Lipid biosynthesis</keyword>
<keyword evidence="9 12" id="KW-0456">Lyase</keyword>
<sequence>MFKAVGTTSKIQASAYSTCLTKPLTRAKFNTQAAVALKAKQNQKSTNKNNNNTLPHPQKQQRRHYIAYYYPFPKIPRPKRNALYYNVAGVSIVGTLTRKFSTASTRRYKNAGVIANTKRLFRRRKYSTSSSDQQSQQLQQPRLSKRKRLRNLFTLTSISIIFFGVVSRYHHHNIEELDDDDEEEIIRPTSLGLYMYQRLPLNAISRLWGKVNNIDLPIWLRTPGYKFYAKVFGANLDEMEDPDLTHYRNLGEFFYRTIRPEVRPIDEPSTVVSPCDGRVLKFGVVENGEIEQVKGVTYKVDALLGKVNSKKLAAPTYQISFDDESTADVRVNEQQFLKNVESQGHSLVKYEGEGDKSLVHPSLSKVLSLKNNLINNDTNTTDERKLFFAVIYLAPGDYHRYHSPVNWVTTLRRHFVGELFSVAPYFQKHFTNLFVLNERVALLGYWKYGFFSMTPVGATNVGSIKVNFDKDLTTNEVLEHEIYSSSSSSLASIAESTQTEQSSSSTVSKRTKKNTCYEAVYSNASHTLGGIPLFKGSEIGGFKLGSTVVLCFEAPANFKFDLEEGQRVKVGQGIGNLVEESK</sequence>
<reference evidence="14" key="1">
    <citation type="submission" date="2023-04" db="EMBL/GenBank/DDBJ databases">
        <title>Ambrosiozyma monospora NBRC 1965.</title>
        <authorList>
            <person name="Ichikawa N."/>
            <person name="Sato H."/>
            <person name="Tonouchi N."/>
        </authorList>
    </citation>
    <scope>NUCLEOTIDE SEQUENCE</scope>
    <source>
        <strain evidence="14">NBRC 1965</strain>
    </source>
</reference>
<keyword evidence="3 12" id="KW-0812">Transmembrane</keyword>
<keyword evidence="5 12" id="KW-1133">Transmembrane helix</keyword>
<comment type="pathway">
    <text evidence="1">Lipid metabolism.</text>
</comment>
<comment type="cofactor">
    <cofactor evidence="12">
        <name>pyruvate</name>
        <dbReference type="ChEBI" id="CHEBI:15361"/>
    </cofactor>
    <text evidence="12">Binds 1 pyruvoyl group covalently per subunit.</text>
</comment>
<evidence type="ECO:0000256" key="2">
    <source>
        <dbReference type="ARBA" id="ARBA00022516"/>
    </source>
</evidence>
<dbReference type="NCBIfam" id="TIGR00163">
    <property type="entry name" value="PS_decarb"/>
    <property type="match status" value="1"/>
</dbReference>
<dbReference type="GO" id="GO:0004609">
    <property type="term" value="F:phosphatidylserine decarboxylase activity"/>
    <property type="evidence" value="ECO:0007669"/>
    <property type="project" value="UniProtKB-UniRule"/>
</dbReference>
<dbReference type="AlphaFoldDB" id="A0A9W6Z749"/>
<keyword evidence="12" id="KW-0999">Mitochondrion inner membrane</keyword>
<feature type="topological domain" description="Mitochondrial intermembrane" evidence="12">
    <location>
        <begin position="172"/>
        <end position="582"/>
    </location>
</feature>
<comment type="subcellular location">
    <molecule>Phosphatidylserine decarboxylase 1 beta chain</molecule>
    <subcellularLocation>
        <location evidence="12">Mitochondrion inner membrane</location>
        <topology evidence="12">Single-pass membrane protein</topology>
        <orientation evidence="12">Intermembrane side</orientation>
    </subcellularLocation>
</comment>
<dbReference type="PANTHER" id="PTHR10067:SF6">
    <property type="entry name" value="PHOSPHATIDYLSERINE DECARBOXYLASE PROENZYME, MITOCHONDRIAL"/>
    <property type="match status" value="1"/>
</dbReference>
<comment type="similarity">
    <text evidence="12">Belongs to the phosphatidylserine decarboxylase family. PSD-B subfamily. Eukaryotic type I sub-subfamily.</text>
</comment>
<feature type="site" description="Cleavage (non-hydrolytic); by autocatalysis" evidence="12">
    <location>
        <begin position="545"/>
        <end position="546"/>
    </location>
</feature>
<comment type="PTM">
    <text evidence="12">Is synthesized initially as an inactive proenzyme. Formation of the active enzyme involves a self-maturation process in which the active site pyruvoyl group is generated from an internal serine residue via an autocatalytic post-translational modification. Two non-identical subunits are generated from the proenzyme in this reaction, and the pyruvate is formed at the N-terminus of the alpha chain, which is derived from the carboxyl end of the proenzyme. The autoendoproteolytic cleavage occurs by a canonical serine protease mechanism, in which the side chain hydroxyl group of the serine supplies its oxygen atom to form the C-terminus of the beta chain, while the remainder of the serine residue undergoes an oxidative deamination to produce ammonia and the pyruvoyl prosthetic group on the alpha chain. During this reaction, the Ser that is part of the protease active site of the proenzyme becomes the pyruvoyl prosthetic group, which constitutes an essential element of the active site of the mature decarboxylase.</text>
</comment>
<gene>
    <name evidence="12" type="primary">PSD1</name>
    <name evidence="14" type="ORF">Amon01_000842900</name>
</gene>
<evidence type="ECO:0000256" key="9">
    <source>
        <dbReference type="ARBA" id="ARBA00023239"/>
    </source>
</evidence>
<feature type="chain" id="PRO_5041030652" description="Phosphatidylserine decarboxylase 1 alpha chain" evidence="12">
    <location>
        <begin position="546"/>
        <end position="582"/>
    </location>
</feature>
<evidence type="ECO:0000313" key="15">
    <source>
        <dbReference type="Proteomes" id="UP001165063"/>
    </source>
</evidence>
<evidence type="ECO:0000256" key="3">
    <source>
        <dbReference type="ARBA" id="ARBA00022692"/>
    </source>
</evidence>
<evidence type="ECO:0000256" key="4">
    <source>
        <dbReference type="ARBA" id="ARBA00022793"/>
    </source>
</evidence>
<comment type="pathway">
    <text evidence="12">Phospholipid metabolism; phosphatidylethanolamine biosynthesis; phosphatidylethanolamine from CDP-diacylglycerol: step 2/2.</text>
</comment>
<dbReference type="Proteomes" id="UP001165063">
    <property type="component" value="Unassembled WGS sequence"/>
</dbReference>
<evidence type="ECO:0000256" key="7">
    <source>
        <dbReference type="ARBA" id="ARBA00023136"/>
    </source>
</evidence>
<evidence type="ECO:0000256" key="13">
    <source>
        <dbReference type="SAM" id="MobiDB-lite"/>
    </source>
</evidence>
<keyword evidence="12" id="KW-0865">Zymogen</keyword>
<dbReference type="InterPro" id="IPR033661">
    <property type="entry name" value="PSD_type1_euk"/>
</dbReference>
<comment type="function">
    <text evidence="12">Catalyzes the formation of phosphatidylethanolamine (PtdEtn) from phosphatidylserine (PtdSer). Plays a central role in phospholipid metabolism and in the interorganelle trafficking of phosphatidylserine.</text>
</comment>
<dbReference type="InterPro" id="IPR033177">
    <property type="entry name" value="PSD-B"/>
</dbReference>
<keyword evidence="4 12" id="KW-0210">Decarboxylase</keyword>
<evidence type="ECO:0000256" key="1">
    <source>
        <dbReference type="ARBA" id="ARBA00005189"/>
    </source>
</evidence>
<evidence type="ECO:0000256" key="10">
    <source>
        <dbReference type="ARBA" id="ARBA00023264"/>
    </source>
</evidence>
<keyword evidence="10 12" id="KW-1208">Phospholipid metabolism</keyword>
<dbReference type="EMBL" id="BSXU01007473">
    <property type="protein sequence ID" value="GMG56362.1"/>
    <property type="molecule type" value="Genomic_DNA"/>
</dbReference>
<dbReference type="Pfam" id="PF02666">
    <property type="entry name" value="PS_Dcarbxylase"/>
    <property type="match status" value="2"/>
</dbReference>
<evidence type="ECO:0000256" key="6">
    <source>
        <dbReference type="ARBA" id="ARBA00023098"/>
    </source>
</evidence>
<feature type="compositionally biased region" description="Low complexity" evidence="13">
    <location>
        <begin position="40"/>
        <end position="53"/>
    </location>
</feature>
<comment type="catalytic activity">
    <reaction evidence="12">
        <text>a 1,2-diacyl-sn-glycero-3-phospho-L-serine + H(+) = a 1,2-diacyl-sn-glycero-3-phosphoethanolamine + CO2</text>
        <dbReference type="Rhea" id="RHEA:20828"/>
        <dbReference type="ChEBI" id="CHEBI:15378"/>
        <dbReference type="ChEBI" id="CHEBI:16526"/>
        <dbReference type="ChEBI" id="CHEBI:57262"/>
        <dbReference type="ChEBI" id="CHEBI:64612"/>
        <dbReference type="EC" id="4.1.1.65"/>
    </reaction>
</comment>
<dbReference type="GO" id="GO:0005743">
    <property type="term" value="C:mitochondrial inner membrane"/>
    <property type="evidence" value="ECO:0007669"/>
    <property type="project" value="UniProtKB-SubCell"/>
</dbReference>
<name>A0A9W6Z749_AMBMO</name>
<evidence type="ECO:0000313" key="14">
    <source>
        <dbReference type="EMBL" id="GMG56362.1"/>
    </source>
</evidence>
<comment type="caution">
    <text evidence="14">The sequence shown here is derived from an EMBL/GenBank/DDBJ whole genome shotgun (WGS) entry which is preliminary data.</text>
</comment>
<feature type="active site" description="Charge relay system; for autoendoproteolytic cleavage activity" evidence="12">
    <location>
        <position position="546"/>
    </location>
</feature>
<evidence type="ECO:0000256" key="11">
    <source>
        <dbReference type="ARBA" id="ARBA00023317"/>
    </source>
</evidence>
<evidence type="ECO:0000256" key="12">
    <source>
        <dbReference type="HAMAP-Rule" id="MF_03208"/>
    </source>
</evidence>
<feature type="region of interest" description="Disordered" evidence="13">
    <location>
        <begin position="124"/>
        <end position="143"/>
    </location>
</feature>
<dbReference type="PANTHER" id="PTHR10067">
    <property type="entry name" value="PHOSPHATIDYLSERINE DECARBOXYLASE"/>
    <property type="match status" value="1"/>
</dbReference>
<proteinExistence type="inferred from homology"/>
<keyword evidence="8 12" id="KW-0594">Phospholipid biosynthesis</keyword>
<feature type="topological domain" description="Mitochondrial matrix" evidence="12">
    <location>
        <begin position="1"/>
        <end position="152"/>
    </location>
</feature>
<feature type="active site" description="Schiff-base intermediate with substrate; via pyruvic acid; for decarboxylase activity" evidence="12">
    <location>
        <position position="546"/>
    </location>
</feature>
<dbReference type="EC" id="4.1.1.65" evidence="12"/>
<organism evidence="14 15">
    <name type="scientific">Ambrosiozyma monospora</name>
    <name type="common">Yeast</name>
    <name type="synonym">Endomycopsis monosporus</name>
    <dbReference type="NCBI Taxonomy" id="43982"/>
    <lineage>
        <taxon>Eukaryota</taxon>
        <taxon>Fungi</taxon>
        <taxon>Dikarya</taxon>
        <taxon>Ascomycota</taxon>
        <taxon>Saccharomycotina</taxon>
        <taxon>Pichiomycetes</taxon>
        <taxon>Pichiales</taxon>
        <taxon>Pichiaceae</taxon>
        <taxon>Ambrosiozyma</taxon>
    </lineage>
</organism>
<feature type="active site" description="Charge relay system; for autoendoproteolytic cleavage activity" evidence="12">
    <location>
        <position position="276"/>
    </location>
</feature>
<feature type="active site" description="Charge relay system; for autoendoproteolytic cleavage activity" evidence="12">
    <location>
        <position position="402"/>
    </location>
</feature>
<dbReference type="GO" id="GO:0006646">
    <property type="term" value="P:phosphatidylethanolamine biosynthetic process"/>
    <property type="evidence" value="ECO:0007669"/>
    <property type="project" value="UniProtKB-UniRule"/>
</dbReference>
<evidence type="ECO:0000256" key="5">
    <source>
        <dbReference type="ARBA" id="ARBA00022989"/>
    </source>
</evidence>
<feature type="modified residue" description="Pyruvic acid (Ser); by autocatalysis" evidence="12">
    <location>
        <position position="546"/>
    </location>
</feature>
<comment type="subunit">
    <text evidence="12">Heterodimer of a large membrane-associated beta subunit and a small pyruvoyl-containing alpha subunit.</text>
</comment>
<accession>A0A9W6Z749</accession>
<feature type="region of interest" description="Disordered" evidence="13">
    <location>
        <begin position="39"/>
        <end position="60"/>
    </location>
</feature>
<keyword evidence="6 12" id="KW-0443">Lipid metabolism</keyword>
<feature type="compositionally biased region" description="Low complexity" evidence="13">
    <location>
        <begin position="127"/>
        <end position="142"/>
    </location>
</feature>
<dbReference type="InterPro" id="IPR003817">
    <property type="entry name" value="PS_Dcarbxylase"/>
</dbReference>
<keyword evidence="11 12" id="KW-0670">Pyruvate</keyword>
<dbReference type="HAMAP" id="MF_03208">
    <property type="entry name" value="PS_decarb_PSD_B_type1_euk"/>
    <property type="match status" value="1"/>
</dbReference>
<protein>
    <recommendedName>
        <fullName evidence="12">Phosphatidylserine decarboxylase proenzyme 1, mitochondrial</fullName>
        <ecNumber evidence="12">4.1.1.65</ecNumber>
    </recommendedName>
    <component>
        <recommendedName>
            <fullName evidence="12">Phosphatidylserine decarboxylase 1 beta chain</fullName>
        </recommendedName>
    </component>
    <component>
        <recommendedName>
            <fullName evidence="12">Phosphatidylserine decarboxylase 1 alpha chain</fullName>
        </recommendedName>
    </component>
</protein>
<comment type="subcellular location">
    <molecule>Phosphatidylserine decarboxylase 1 alpha chain</molecule>
    <subcellularLocation>
        <location evidence="12">Mitochondrion inner membrane</location>
        <topology evidence="12">Peripheral membrane protein</topology>
        <orientation evidence="12">Intermembrane side</orientation>
    </subcellularLocation>
    <text evidence="12">Anchored to the mitochondrial inner membrane through its interaction with the integral membrane beta chain.</text>
</comment>
<evidence type="ECO:0000256" key="8">
    <source>
        <dbReference type="ARBA" id="ARBA00023209"/>
    </source>
</evidence>
<keyword evidence="12" id="KW-0496">Mitochondrion</keyword>
<keyword evidence="7 12" id="KW-0472">Membrane</keyword>
<keyword evidence="15" id="KW-1185">Reference proteome</keyword>
<dbReference type="GO" id="GO:0016540">
    <property type="term" value="P:protein autoprocessing"/>
    <property type="evidence" value="ECO:0007669"/>
    <property type="project" value="UniProtKB-UniRule"/>
</dbReference>